<evidence type="ECO:0000313" key="2">
    <source>
        <dbReference type="EMBL" id="KAF4609617.1"/>
    </source>
</evidence>
<comment type="caution">
    <text evidence="2">The sequence shown here is derived from an EMBL/GenBank/DDBJ whole genome shotgun (WGS) entry which is preliminary data.</text>
</comment>
<feature type="compositionally biased region" description="Polar residues" evidence="1">
    <location>
        <begin position="97"/>
        <end position="129"/>
    </location>
</feature>
<feature type="compositionally biased region" description="Low complexity" evidence="1">
    <location>
        <begin position="75"/>
        <end position="86"/>
    </location>
</feature>
<proteinExistence type="predicted"/>
<evidence type="ECO:0000256" key="1">
    <source>
        <dbReference type="SAM" id="MobiDB-lite"/>
    </source>
</evidence>
<sequence length="294" mass="32428">MYNKVFSEAMKKAERIQQRSTQSLASEIHDFLNRQRDVERQEIRQVVVDILHSRTRDSISNESLSTAKRMELESDSLPSPASNSSLFAGMPTPHLQKPNSESTSSSTPVDDSLSASSENGPGHTSSSSEPPLDGHFSSLPSQTIPPSWQFTHDNLGISTLPAYTSPTPQASDMLGINYCASTALTTTSSSENMSGTLSVANEFGIEQPFGKHYKSLSLLTPEASSRRSIMYARRSTVSRVAKSAVKHSLLINYRRENKDENMRLKMLEAAVEELIHVQGYSSGYSTITIENRIH</sequence>
<reference evidence="2 3" key="1">
    <citation type="submission" date="2020-03" db="EMBL/GenBank/DDBJ databases">
        <title>Draft Genome Sequence of Cudoniella acicularis.</title>
        <authorList>
            <person name="Buettner E."/>
            <person name="Kellner H."/>
        </authorList>
    </citation>
    <scope>NUCLEOTIDE SEQUENCE [LARGE SCALE GENOMIC DNA]</scope>
    <source>
        <strain evidence="2 3">DSM 108380</strain>
    </source>
</reference>
<organism evidence="2 3">
    <name type="scientific">Cudoniella acicularis</name>
    <dbReference type="NCBI Taxonomy" id="354080"/>
    <lineage>
        <taxon>Eukaryota</taxon>
        <taxon>Fungi</taxon>
        <taxon>Dikarya</taxon>
        <taxon>Ascomycota</taxon>
        <taxon>Pezizomycotina</taxon>
        <taxon>Leotiomycetes</taxon>
        <taxon>Helotiales</taxon>
        <taxon>Tricladiaceae</taxon>
        <taxon>Cudoniella</taxon>
    </lineage>
</organism>
<accession>A0A8H4QEQ2</accession>
<evidence type="ECO:0000313" key="3">
    <source>
        <dbReference type="Proteomes" id="UP000566819"/>
    </source>
</evidence>
<dbReference type="OrthoDB" id="3560922at2759"/>
<keyword evidence="3" id="KW-1185">Reference proteome</keyword>
<name>A0A8H4QEQ2_9HELO</name>
<feature type="region of interest" description="Disordered" evidence="1">
    <location>
        <begin position="60"/>
        <end position="147"/>
    </location>
</feature>
<dbReference type="AlphaFoldDB" id="A0A8H4QEQ2"/>
<dbReference type="EMBL" id="JAAMPI010002748">
    <property type="protein sequence ID" value="KAF4609617.1"/>
    <property type="molecule type" value="Genomic_DNA"/>
</dbReference>
<protein>
    <submittedName>
        <fullName evidence="2">Uncharacterized protein</fullName>
    </submittedName>
</protein>
<dbReference type="Proteomes" id="UP000566819">
    <property type="component" value="Unassembled WGS sequence"/>
</dbReference>
<feature type="compositionally biased region" description="Polar residues" evidence="1">
    <location>
        <begin position="138"/>
        <end position="147"/>
    </location>
</feature>
<gene>
    <name evidence="2" type="ORF">G7Y89_g15838</name>
</gene>